<name>A0A5B1LY62_9ACTN</name>
<evidence type="ECO:0000313" key="2">
    <source>
        <dbReference type="EMBL" id="KAA1425622.1"/>
    </source>
</evidence>
<comment type="caution">
    <text evidence="2">The sequence shown here is derived from an EMBL/GenBank/DDBJ whole genome shotgun (WGS) entry which is preliminary data.</text>
</comment>
<dbReference type="AlphaFoldDB" id="A0A5B1LY62"/>
<dbReference type="Proteomes" id="UP000324351">
    <property type="component" value="Unassembled WGS sequence"/>
</dbReference>
<feature type="region of interest" description="Disordered" evidence="1">
    <location>
        <begin position="74"/>
        <end position="96"/>
    </location>
</feature>
<dbReference type="EMBL" id="VUJW01000011">
    <property type="protein sequence ID" value="KAA1425622.1"/>
    <property type="molecule type" value="Genomic_DNA"/>
</dbReference>
<accession>A0A5B1LY62</accession>
<feature type="compositionally biased region" description="Pro residues" evidence="1">
    <location>
        <begin position="79"/>
        <end position="92"/>
    </location>
</feature>
<organism evidence="2 3">
    <name type="scientific">Nocardioides antri</name>
    <dbReference type="NCBI Taxonomy" id="2607659"/>
    <lineage>
        <taxon>Bacteria</taxon>
        <taxon>Bacillati</taxon>
        <taxon>Actinomycetota</taxon>
        <taxon>Actinomycetes</taxon>
        <taxon>Propionibacteriales</taxon>
        <taxon>Nocardioidaceae</taxon>
        <taxon>Nocardioides</taxon>
    </lineage>
</organism>
<sequence length="229" mass="24224">MIEHELAALADRVAPAVPADLPDRVLARLDEPRPRNRGRIVAAAAAAVAACSLLVPQVRAVAVDLLGVAGIEISQETPDAPPEPRAPIPDPRPGSVADARAAVDFPVAVPRRLGPPDEVVVSDGDRLVTMTWHDAGVELTQFEGRLGPVFSKDVGDTAVEPVRVRGVQAWWIGAPHDVTYVDREGAEVTATERLSGRTLVWDAGSGVTFRLEGGRLDVAEAVAIGRSVR</sequence>
<evidence type="ECO:0008006" key="4">
    <source>
        <dbReference type="Google" id="ProtNLM"/>
    </source>
</evidence>
<reference evidence="2 3" key="1">
    <citation type="submission" date="2019-09" db="EMBL/GenBank/DDBJ databases">
        <title>Nocardioides panacisoli sp. nov., isolated from the soil of a ginseng field.</title>
        <authorList>
            <person name="Cho C."/>
        </authorList>
    </citation>
    <scope>NUCLEOTIDE SEQUENCE [LARGE SCALE GENOMIC DNA]</scope>
    <source>
        <strain evidence="2 3">BN140041</strain>
    </source>
</reference>
<keyword evidence="3" id="KW-1185">Reference proteome</keyword>
<proteinExistence type="predicted"/>
<dbReference type="RefSeq" id="WP_149751808.1">
    <property type="nucleotide sequence ID" value="NZ_VUJW01000011.1"/>
</dbReference>
<evidence type="ECO:0000256" key="1">
    <source>
        <dbReference type="SAM" id="MobiDB-lite"/>
    </source>
</evidence>
<protein>
    <recommendedName>
        <fullName evidence="4">DUF4367 domain-containing protein</fullName>
    </recommendedName>
</protein>
<gene>
    <name evidence="2" type="ORF">F0U47_17690</name>
</gene>
<reference evidence="2 3" key="2">
    <citation type="submission" date="2019-09" db="EMBL/GenBank/DDBJ databases">
        <authorList>
            <person name="Jin C."/>
        </authorList>
    </citation>
    <scope>NUCLEOTIDE SEQUENCE [LARGE SCALE GENOMIC DNA]</scope>
    <source>
        <strain evidence="2 3">BN140041</strain>
    </source>
</reference>
<evidence type="ECO:0000313" key="3">
    <source>
        <dbReference type="Proteomes" id="UP000324351"/>
    </source>
</evidence>